<dbReference type="Pfam" id="PF16690">
    <property type="entry name" value="MMACHC"/>
    <property type="match status" value="1"/>
</dbReference>
<dbReference type="GO" id="GO:0071949">
    <property type="term" value="F:FAD binding"/>
    <property type="evidence" value="ECO:0007669"/>
    <property type="project" value="TreeGrafter"/>
</dbReference>
<keyword evidence="9" id="KW-0521">NADP</keyword>
<dbReference type="CDD" id="cd12959">
    <property type="entry name" value="MMACHC-like"/>
    <property type="match status" value="1"/>
</dbReference>
<reference evidence="12 13" key="1">
    <citation type="journal article" date="2023" name="BMC Biol.">
        <title>The compact genome of the sponge Oopsacas minuta (Hexactinellida) is lacking key metazoan core genes.</title>
        <authorList>
            <person name="Santini S."/>
            <person name="Schenkelaars Q."/>
            <person name="Jourda C."/>
            <person name="Duchesne M."/>
            <person name="Belahbib H."/>
            <person name="Rocher C."/>
            <person name="Selva M."/>
            <person name="Riesgo A."/>
            <person name="Vervoort M."/>
            <person name="Leys S.P."/>
            <person name="Kodjabachian L."/>
            <person name="Le Bivic A."/>
            <person name="Borchiellini C."/>
            <person name="Claverie J.M."/>
            <person name="Renard E."/>
        </authorList>
    </citation>
    <scope>NUCLEOTIDE SEQUENCE [LARGE SCALE GENOMIC DNA]</scope>
    <source>
        <strain evidence="12">SPO-2</strain>
    </source>
</reference>
<dbReference type="InterPro" id="IPR032037">
    <property type="entry name" value="MMACHC"/>
</dbReference>
<evidence type="ECO:0000256" key="3">
    <source>
        <dbReference type="ARBA" id="ARBA00004496"/>
    </source>
</evidence>
<dbReference type="GO" id="GO:0032451">
    <property type="term" value="F:demethylase activity"/>
    <property type="evidence" value="ECO:0007669"/>
    <property type="project" value="TreeGrafter"/>
</dbReference>
<keyword evidence="8" id="KW-0274">FAD</keyword>
<keyword evidence="5" id="KW-0963">Cytoplasm</keyword>
<comment type="cofactor">
    <cofactor evidence="1">
        <name>FMN</name>
        <dbReference type="ChEBI" id="CHEBI:58210"/>
    </cofactor>
</comment>
<keyword evidence="6" id="KW-0285">Flavoprotein</keyword>
<dbReference type="GO" id="GO:0009235">
    <property type="term" value="P:cobalamin metabolic process"/>
    <property type="evidence" value="ECO:0007669"/>
    <property type="project" value="TreeGrafter"/>
</dbReference>
<dbReference type="AlphaFoldDB" id="A0AAV7KG39"/>
<evidence type="ECO:0000256" key="2">
    <source>
        <dbReference type="ARBA" id="ARBA00001974"/>
    </source>
</evidence>
<gene>
    <name evidence="12" type="ORF">LOD99_14720</name>
</gene>
<sequence length="255" mass="29503">MEGYSNTQVHSLIDNLSKHYLPYGFEFYPFLTSWYNSKVTSVFELPYNPDTLAILAVSTPCMFENTFLPFLKNKPDPSNTRDPLDQAIINKLQDINTILPDELKNIIILYDFELQPNRAPKILMQTAGHISGAAYYYQRSDVPADTWSEGDNIYGVSMHPKYGGWFAFRAVIIIEHAIAPDLLPREPVDCVKASDRRIELLNRFNKNWKDWTYRDMVDSIERYSEDQKLYFGTLPSERGEVIKKILVSRNERASS</sequence>
<comment type="caution">
    <text evidence="12">The sequence shown here is derived from an EMBL/GenBank/DDBJ whole genome shotgun (WGS) entry which is preliminary data.</text>
</comment>
<evidence type="ECO:0000256" key="9">
    <source>
        <dbReference type="ARBA" id="ARBA00022857"/>
    </source>
</evidence>
<comment type="cofactor">
    <cofactor evidence="2">
        <name>FAD</name>
        <dbReference type="ChEBI" id="CHEBI:57692"/>
    </cofactor>
</comment>
<comment type="similarity">
    <text evidence="4">Belongs to the MMACHC family.</text>
</comment>
<comment type="subcellular location">
    <subcellularLocation>
        <location evidence="3">Cytoplasm</location>
    </subcellularLocation>
</comment>
<name>A0AAV7KG39_9METZ</name>
<evidence type="ECO:0000256" key="10">
    <source>
        <dbReference type="ARBA" id="ARBA00023002"/>
    </source>
</evidence>
<keyword evidence="10" id="KW-0560">Oxidoreductase</keyword>
<dbReference type="EMBL" id="JAKMXF010000066">
    <property type="protein sequence ID" value="KAI6659044.1"/>
    <property type="molecule type" value="Genomic_DNA"/>
</dbReference>
<organism evidence="12 13">
    <name type="scientific">Oopsacas minuta</name>
    <dbReference type="NCBI Taxonomy" id="111878"/>
    <lineage>
        <taxon>Eukaryota</taxon>
        <taxon>Metazoa</taxon>
        <taxon>Porifera</taxon>
        <taxon>Hexactinellida</taxon>
        <taxon>Hexasterophora</taxon>
        <taxon>Lyssacinosida</taxon>
        <taxon>Leucopsacidae</taxon>
        <taxon>Oopsacas</taxon>
    </lineage>
</organism>
<evidence type="ECO:0000256" key="4">
    <source>
        <dbReference type="ARBA" id="ARBA00007762"/>
    </source>
</evidence>
<evidence type="ECO:0000256" key="8">
    <source>
        <dbReference type="ARBA" id="ARBA00022827"/>
    </source>
</evidence>
<evidence type="ECO:0000313" key="12">
    <source>
        <dbReference type="EMBL" id="KAI6659044.1"/>
    </source>
</evidence>
<keyword evidence="7" id="KW-0288">FMN</keyword>
<keyword evidence="13" id="KW-1185">Reference proteome</keyword>
<dbReference type="GO" id="GO:0005737">
    <property type="term" value="C:cytoplasm"/>
    <property type="evidence" value="ECO:0007669"/>
    <property type="project" value="UniProtKB-SubCell"/>
</dbReference>
<dbReference type="PANTHER" id="PTHR31457">
    <property type="entry name" value="METHYLMALONIC ACIDURIA AND HOMOCYSTINURIA TYPE C PROTEIN"/>
    <property type="match status" value="1"/>
</dbReference>
<evidence type="ECO:0000256" key="6">
    <source>
        <dbReference type="ARBA" id="ARBA00022630"/>
    </source>
</evidence>
<accession>A0AAV7KG39</accession>
<evidence type="ECO:0000256" key="11">
    <source>
        <dbReference type="ARBA" id="ARBA00031313"/>
    </source>
</evidence>
<dbReference type="GO" id="GO:0033787">
    <property type="term" value="F:cyanocobalamin reductase (cyanide-eliminating) (NADP+) activity"/>
    <property type="evidence" value="ECO:0007669"/>
    <property type="project" value="TreeGrafter"/>
</dbReference>
<evidence type="ECO:0000313" key="13">
    <source>
        <dbReference type="Proteomes" id="UP001165289"/>
    </source>
</evidence>
<evidence type="ECO:0000256" key="5">
    <source>
        <dbReference type="ARBA" id="ARBA00022490"/>
    </source>
</evidence>
<protein>
    <recommendedName>
        <fullName evidence="11">Cyanocobalamin reductase (cyanide-eliminating)</fullName>
    </recommendedName>
</protein>
<evidence type="ECO:0000256" key="7">
    <source>
        <dbReference type="ARBA" id="ARBA00022643"/>
    </source>
</evidence>
<dbReference type="Proteomes" id="UP001165289">
    <property type="component" value="Unassembled WGS sequence"/>
</dbReference>
<proteinExistence type="inferred from homology"/>
<evidence type="ECO:0000256" key="1">
    <source>
        <dbReference type="ARBA" id="ARBA00001917"/>
    </source>
</evidence>
<dbReference type="PANTHER" id="PTHR31457:SF2">
    <property type="entry name" value="CYANOCOBALAMIN REDUCTASE _ ALKYLCOBALAMIN DEALKYLASE"/>
    <property type="match status" value="1"/>
</dbReference>